<keyword evidence="5" id="KW-1185">Reference proteome</keyword>
<dbReference type="InterPro" id="IPR040345">
    <property type="entry name" value="Mug56/Spo71"/>
</dbReference>
<feature type="domain" description="PH" evidence="2">
    <location>
        <begin position="833"/>
        <end position="919"/>
    </location>
</feature>
<dbReference type="GeneID" id="36515242"/>
<sequence length="1141" mass="130408">MPPPERVSGHTNNVLDNAYLRKDSYTAFQLYHATPQCIYRDTRCVLIGRIPSAFMKEHKITRALYKFAEKFTKESVTGEVDLVNHFEMDVVETIAHGDLKHLEQDQRKRSESQSGHIREKYFHSHHQHSRRKRSKSFAERNIAAEVNVDPVPLDPSSDPAASKPAQKRSSSFTHTFSSYLNRQAPSLDFLSSQTSASTPPTPLLSPASSLISPRMSVGSEVAAPKQPVAALAEQTSQSDASTTDTFHTPASSLASDVQETPVRLTTSLRGSELTTVQAALSLAHTTSASPRTSTPAFKDDLERNMSPESEHENPTVSSTELDQLRPKFRPDTAPSRDHHHHNNGSRPPLTRAVTTIPARKQVDDDFPKALEKVRTETLSARQSLEEPKSFILDAPEPEEEDNDNVQELVAPLLQMKNADFRTGHHSHMRGFDHILHKRRGEVLFVRRFLVQAREVRKPLAENAPLNEFTSQSVLIDRWKEYTVVARHTGDEEAPVALYFYKGLEVDKVERRMEHLWSRSFRFKVTLTQDWKASIYSPVDLAVALWRTEVVEVKEKKAFVDPGVFYNTQQKGARRPVTHIYIFKAQNGSAVSSLLVFLYLVLRYDLNTRPLKVHVSDFDLLIEIPPSLITEAAKSVLSKKKVEIVSYREVLCATSSPAIVISSILRYVHDVLVRLGMFKITTELPAKVAVAWRRFDRLLWVNDKSDIDLLQSWAMRPVFDLEFLSEYPESRPLEVNLGEEDGERVLFEPAPVEGFCTRHCQWSGRKRRQQLANVTYLHSHGHLLAFSSPSFARPPVPMINGKVAEPSQEIFDNLPLIWENAPYALDVSGNIDWILKCQSLKEFDAHDAYARFERRRRATLLVEADGLLDMTTIEAIVAHQKSETGFSIVFISGKSVDFTVGNLEVRDTWVKQLNELITYWKLRKESDSLRQRAYYRYNMARLATEQDEGMVRYEDKSQLDAAMADAFTFSSSQLIRNRSVIHCDHLYMKNHKYTSFRKYLAVLTITHLILFEVKLDRTQRFSSKQQIYYRFNRSIPMKNAYFYTGVLARDHLMDRDRYFDQTNPGVKALPRAFPNGWTSQDTEIDRCLVIWSSSVRISTADNEHRRAAVFLADSRYRRDRWATAIHHVLGNAPTPEIVVKDT</sequence>
<feature type="domain" description="Sporulation-specific protein 71 N-terminal" evidence="3">
    <location>
        <begin position="16"/>
        <end position="84"/>
    </location>
</feature>
<feature type="region of interest" description="Disordered" evidence="1">
    <location>
        <begin position="190"/>
        <end position="209"/>
    </location>
</feature>
<proteinExistence type="predicted"/>
<organism evidence="4 5">
    <name type="scientific">Wickerhamiella sorbophila</name>
    <dbReference type="NCBI Taxonomy" id="45607"/>
    <lineage>
        <taxon>Eukaryota</taxon>
        <taxon>Fungi</taxon>
        <taxon>Dikarya</taxon>
        <taxon>Ascomycota</taxon>
        <taxon>Saccharomycotina</taxon>
        <taxon>Dipodascomycetes</taxon>
        <taxon>Dipodascales</taxon>
        <taxon>Trichomonascaceae</taxon>
        <taxon>Wickerhamiella</taxon>
    </lineage>
</organism>
<evidence type="ECO:0000259" key="2">
    <source>
        <dbReference type="SMART" id="SM00233"/>
    </source>
</evidence>
<dbReference type="EMBL" id="NDIQ01000001">
    <property type="protein sequence ID" value="PRT53873.1"/>
    <property type="molecule type" value="Genomic_DNA"/>
</dbReference>
<dbReference type="OrthoDB" id="5579281at2759"/>
<feature type="compositionally biased region" description="Low complexity" evidence="1">
    <location>
        <begin position="146"/>
        <end position="164"/>
    </location>
</feature>
<feature type="compositionally biased region" description="Low complexity" evidence="1">
    <location>
        <begin position="284"/>
        <end position="296"/>
    </location>
</feature>
<dbReference type="STRING" id="45607.A0A2T0FFV0"/>
<accession>A0A2T0FFV0</accession>
<dbReference type="PANTHER" id="PTHR28076:SF1">
    <property type="entry name" value="PROSPORE MEMBRANE ADAPTER PROTEIN SPO71"/>
    <property type="match status" value="1"/>
</dbReference>
<dbReference type="InterPro" id="IPR001849">
    <property type="entry name" value="PH_domain"/>
</dbReference>
<feature type="compositionally biased region" description="Basic and acidic residues" evidence="1">
    <location>
        <begin position="297"/>
        <end position="313"/>
    </location>
</feature>
<dbReference type="AlphaFoldDB" id="A0A2T0FFV0"/>
<dbReference type="InterPro" id="IPR057379">
    <property type="entry name" value="PH_SPO71"/>
</dbReference>
<dbReference type="InterPro" id="IPR039486">
    <property type="entry name" value="Mug56/Spo71_PH"/>
</dbReference>
<feature type="region of interest" description="Disordered" evidence="1">
    <location>
        <begin position="101"/>
        <end position="170"/>
    </location>
</feature>
<feature type="domain" description="PH" evidence="2">
    <location>
        <begin position="979"/>
        <end position="1131"/>
    </location>
</feature>
<dbReference type="GO" id="GO:1902657">
    <property type="term" value="P:protein localization to prospore membrane"/>
    <property type="evidence" value="ECO:0007669"/>
    <property type="project" value="InterPro"/>
</dbReference>
<dbReference type="GO" id="GO:0005628">
    <property type="term" value="C:prospore membrane"/>
    <property type="evidence" value="ECO:0007669"/>
    <property type="project" value="TreeGrafter"/>
</dbReference>
<gene>
    <name evidence="4" type="ORF">B9G98_01493</name>
</gene>
<protein>
    <submittedName>
        <fullName evidence="4">Sporulation-specific protein 71</fullName>
    </submittedName>
</protein>
<dbReference type="PANTHER" id="PTHR28076">
    <property type="entry name" value="SPORULATION-SPECIFIC PROTEIN 71"/>
    <property type="match status" value="1"/>
</dbReference>
<reference evidence="4 5" key="1">
    <citation type="submission" date="2017-04" db="EMBL/GenBank/DDBJ databases">
        <title>Genome sequencing of [Candida] sorbophila.</title>
        <authorList>
            <person name="Ahn J.O."/>
        </authorList>
    </citation>
    <scope>NUCLEOTIDE SEQUENCE [LARGE SCALE GENOMIC DNA]</scope>
    <source>
        <strain evidence="4 5">DS02</strain>
    </source>
</reference>
<feature type="region of interest" description="Disordered" evidence="1">
    <location>
        <begin position="284"/>
        <end position="356"/>
    </location>
</feature>
<evidence type="ECO:0000313" key="5">
    <source>
        <dbReference type="Proteomes" id="UP000238350"/>
    </source>
</evidence>
<comment type="caution">
    <text evidence="4">The sequence shown here is derived from an EMBL/GenBank/DDBJ whole genome shotgun (WGS) entry which is preliminary data.</text>
</comment>
<feature type="compositionally biased region" description="Polar residues" evidence="1">
    <location>
        <begin position="246"/>
        <end position="262"/>
    </location>
</feature>
<feature type="compositionally biased region" description="Basic and acidic residues" evidence="1">
    <location>
        <begin position="101"/>
        <end position="122"/>
    </location>
</feature>
<evidence type="ECO:0000259" key="3">
    <source>
        <dbReference type="SMART" id="SM01316"/>
    </source>
</evidence>
<feature type="compositionally biased region" description="Basic residues" evidence="1">
    <location>
        <begin position="123"/>
        <end position="135"/>
    </location>
</feature>
<dbReference type="SMART" id="SM00233">
    <property type="entry name" value="PH"/>
    <property type="match status" value="2"/>
</dbReference>
<feature type="compositionally biased region" description="Low complexity" evidence="1">
    <location>
        <begin position="234"/>
        <end position="245"/>
    </location>
</feature>
<dbReference type="InterPro" id="IPR029217">
    <property type="entry name" value="Spo7_2_N"/>
</dbReference>
<dbReference type="RefSeq" id="XP_024663819.1">
    <property type="nucleotide sequence ID" value="XM_024808051.1"/>
</dbReference>
<dbReference type="Proteomes" id="UP000238350">
    <property type="component" value="Unassembled WGS sequence"/>
</dbReference>
<feature type="compositionally biased region" description="Basic and acidic residues" evidence="1">
    <location>
        <begin position="322"/>
        <end position="336"/>
    </location>
</feature>
<name>A0A2T0FFV0_9ASCO</name>
<evidence type="ECO:0000313" key="4">
    <source>
        <dbReference type="EMBL" id="PRT53873.1"/>
    </source>
</evidence>
<evidence type="ECO:0000256" key="1">
    <source>
        <dbReference type="SAM" id="MobiDB-lite"/>
    </source>
</evidence>
<dbReference type="Pfam" id="PF15407">
    <property type="entry name" value="Spo7_2_N"/>
    <property type="match status" value="1"/>
</dbReference>
<feature type="region of interest" description="Disordered" evidence="1">
    <location>
        <begin position="232"/>
        <end position="262"/>
    </location>
</feature>
<dbReference type="Pfam" id="PF15404">
    <property type="entry name" value="PH_4"/>
    <property type="match status" value="1"/>
</dbReference>
<dbReference type="SMART" id="SM01316">
    <property type="entry name" value="Spo7_2_N"/>
    <property type="match status" value="1"/>
</dbReference>
<dbReference type="Pfam" id="PF23207">
    <property type="entry name" value="PH_SPO71"/>
    <property type="match status" value="1"/>
</dbReference>